<gene>
    <name evidence="2" type="ORF">H9647_12760</name>
</gene>
<dbReference type="Gene3D" id="3.40.50.2000">
    <property type="entry name" value="Glycogen Phosphorylase B"/>
    <property type="match status" value="2"/>
</dbReference>
<feature type="domain" description="Glycosyltransferase subfamily 4-like N-terminal" evidence="1">
    <location>
        <begin position="24"/>
        <end position="167"/>
    </location>
</feature>
<dbReference type="PANTHER" id="PTHR12526:SF630">
    <property type="entry name" value="GLYCOSYLTRANSFERASE"/>
    <property type="match status" value="1"/>
</dbReference>
<evidence type="ECO:0000313" key="2">
    <source>
        <dbReference type="EMBL" id="MBD7968939.1"/>
    </source>
</evidence>
<evidence type="ECO:0000313" key="3">
    <source>
        <dbReference type="Proteomes" id="UP000608071"/>
    </source>
</evidence>
<dbReference type="SUPFAM" id="SSF53756">
    <property type="entry name" value="UDP-Glycosyltransferase/glycogen phosphorylase"/>
    <property type="match status" value="1"/>
</dbReference>
<sequence>MKITIANNGDKLNILQLYDNFMLGGAETHIVSLSKGLKDLGHNVVIASAMGTGIDLIRKANLTFVECPLNIIEEQISAIAKVVEIITNYKIDVIHTHPYNSQIVGVLAGRITKKPVITTIHGTYKTPVLYEPFKSQISSFIAISNEVVKYMNKEYKVENINCLPNSVLIPKVNLLQERKSKAEKIRIVYISRMDSDKFASVLFLLMAVPTLALTIKKGIEVTLVGDGDKFDFIKSYVGLLNKNMNKEIVKVIGGSTNVQEIMQESDVVIGVGRVILEGVSYKKSVICIGNNNYPGLIDALKLKGISEVNFTDRNTSTPLSIEKFIEDIKIVEKLMETNNNEMIEDNYQYLINSFSIERIAVEHQKVYISAISKSRNKPEIKLKKMDQDFNYSMDLKIKQLLINNSSRNDNNDYDESGYFMLISPFFDNPKDKWLEVIEYIFDLFEDHPKVSIIIRIQNKYNSFSMEIINILNKLIAIKNNKVPNIIINNDLYQNEDEATALLLLRVKGFVPTNNDSLDTMTLCKIVGVDIIDTPESMMNVNQMLAIKS</sequence>
<dbReference type="PANTHER" id="PTHR12526">
    <property type="entry name" value="GLYCOSYLTRANSFERASE"/>
    <property type="match status" value="1"/>
</dbReference>
<proteinExistence type="predicted"/>
<dbReference type="Pfam" id="PF13439">
    <property type="entry name" value="Glyco_transf_4"/>
    <property type="match status" value="1"/>
</dbReference>
<dbReference type="RefSeq" id="WP_191800486.1">
    <property type="nucleotide sequence ID" value="NZ_JACSQL010000005.1"/>
</dbReference>
<name>A0ABR8T0W2_9BACL</name>
<accession>A0ABR8T0W2</accession>
<protein>
    <submittedName>
        <fullName evidence="2">Glycosyltransferase</fullName>
    </submittedName>
</protein>
<dbReference type="EMBL" id="JACSQL010000005">
    <property type="protein sequence ID" value="MBD7968939.1"/>
    <property type="molecule type" value="Genomic_DNA"/>
</dbReference>
<evidence type="ECO:0000259" key="1">
    <source>
        <dbReference type="Pfam" id="PF13439"/>
    </source>
</evidence>
<comment type="caution">
    <text evidence="2">The sequence shown here is derived from an EMBL/GenBank/DDBJ whole genome shotgun (WGS) entry which is preliminary data.</text>
</comment>
<reference evidence="2 3" key="1">
    <citation type="submission" date="2020-08" db="EMBL/GenBank/DDBJ databases">
        <title>A Genomic Blueprint of the Chicken Gut Microbiome.</title>
        <authorList>
            <person name="Gilroy R."/>
            <person name="Ravi A."/>
            <person name="Getino M."/>
            <person name="Pursley I."/>
            <person name="Horton D.L."/>
            <person name="Alikhan N.-F."/>
            <person name="Baker D."/>
            <person name="Gharbi K."/>
            <person name="Hall N."/>
            <person name="Watson M."/>
            <person name="Adriaenssens E.M."/>
            <person name="Foster-Nyarko E."/>
            <person name="Jarju S."/>
            <person name="Secka A."/>
            <person name="Antonio M."/>
            <person name="Oren A."/>
            <person name="Chaudhuri R."/>
            <person name="La Ragione R.M."/>
            <person name="Hildebrand F."/>
            <person name="Pallen M.J."/>
        </authorList>
    </citation>
    <scope>NUCLEOTIDE SEQUENCE [LARGE SCALE GENOMIC DNA]</scope>
    <source>
        <strain evidence="2 3">Sa2BVA9</strain>
    </source>
</reference>
<keyword evidence="3" id="KW-1185">Reference proteome</keyword>
<organism evidence="2 3">
    <name type="scientific">Paenibacillus gallinarum</name>
    <dbReference type="NCBI Taxonomy" id="2762232"/>
    <lineage>
        <taxon>Bacteria</taxon>
        <taxon>Bacillati</taxon>
        <taxon>Bacillota</taxon>
        <taxon>Bacilli</taxon>
        <taxon>Bacillales</taxon>
        <taxon>Paenibacillaceae</taxon>
        <taxon>Paenibacillus</taxon>
    </lineage>
</organism>
<dbReference type="Proteomes" id="UP000608071">
    <property type="component" value="Unassembled WGS sequence"/>
</dbReference>
<dbReference type="InterPro" id="IPR028098">
    <property type="entry name" value="Glyco_trans_4-like_N"/>
</dbReference>